<proteinExistence type="predicted"/>
<dbReference type="SUPFAM" id="SSF52091">
    <property type="entry name" value="SpoIIaa-like"/>
    <property type="match status" value="1"/>
</dbReference>
<evidence type="ECO:0000313" key="3">
    <source>
        <dbReference type="Proteomes" id="UP000334340"/>
    </source>
</evidence>
<sequence length="119" mass="13471">MRYQIKEFKGGLIIKLDGVAEDNEATRARQVFLPLLQRPGVKVVLNLARLCELGISELEILGLIRQEVRAQGGTLRLCALHDDLRAQLDWNPFLQIYALHHDLESSLSEIPDLPMKRSA</sequence>
<dbReference type="PROSITE" id="PS50801">
    <property type="entry name" value="STAS"/>
    <property type="match status" value="1"/>
</dbReference>
<dbReference type="InterPro" id="IPR002645">
    <property type="entry name" value="STAS_dom"/>
</dbReference>
<evidence type="ECO:0000313" key="2">
    <source>
        <dbReference type="EMBL" id="VUZ86252.1"/>
    </source>
</evidence>
<dbReference type="AlphaFoldDB" id="A0A564ZNM1"/>
<organism evidence="2 3">
    <name type="scientific">Candidatus Methylomirabilis lanthanidiphila</name>
    <dbReference type="NCBI Taxonomy" id="2211376"/>
    <lineage>
        <taxon>Bacteria</taxon>
        <taxon>Candidatus Methylomirabilota</taxon>
        <taxon>Candidatus Methylomirabilia</taxon>
        <taxon>Candidatus Methylomirabilales</taxon>
        <taxon>Candidatus Methylomirabilaceae</taxon>
        <taxon>Candidatus Methylomirabilis</taxon>
    </lineage>
</organism>
<name>A0A564ZNM1_9BACT</name>
<gene>
    <name evidence="2" type="ORF">MELA_02652</name>
</gene>
<dbReference type="Gene3D" id="3.30.750.24">
    <property type="entry name" value="STAS domain"/>
    <property type="match status" value="1"/>
</dbReference>
<accession>A0A564ZNM1</accession>
<protein>
    <recommendedName>
        <fullName evidence="1">STAS domain-containing protein</fullName>
    </recommendedName>
</protein>
<dbReference type="Proteomes" id="UP000334340">
    <property type="component" value="Unassembled WGS sequence"/>
</dbReference>
<feature type="domain" description="STAS" evidence="1">
    <location>
        <begin position="1"/>
        <end position="110"/>
    </location>
</feature>
<keyword evidence="3" id="KW-1185">Reference proteome</keyword>
<dbReference type="EMBL" id="CABIKM010000048">
    <property type="protein sequence ID" value="VUZ86252.1"/>
    <property type="molecule type" value="Genomic_DNA"/>
</dbReference>
<reference evidence="2 3" key="1">
    <citation type="submission" date="2019-07" db="EMBL/GenBank/DDBJ databases">
        <authorList>
            <person name="Cremers G."/>
        </authorList>
    </citation>
    <scope>NUCLEOTIDE SEQUENCE [LARGE SCALE GENOMIC DNA]</scope>
</reference>
<evidence type="ECO:0000259" key="1">
    <source>
        <dbReference type="PROSITE" id="PS50801"/>
    </source>
</evidence>
<dbReference type="InterPro" id="IPR036513">
    <property type="entry name" value="STAS_dom_sf"/>
</dbReference>